<dbReference type="SMART" id="SM00260">
    <property type="entry name" value="CheW"/>
    <property type="match status" value="1"/>
</dbReference>
<evidence type="ECO:0000313" key="2">
    <source>
        <dbReference type="EMBL" id="MBO8449573.1"/>
    </source>
</evidence>
<reference evidence="2" key="1">
    <citation type="submission" date="2020-10" db="EMBL/GenBank/DDBJ databases">
        <authorList>
            <person name="Gilroy R."/>
        </authorList>
    </citation>
    <scope>NUCLEOTIDE SEQUENCE</scope>
    <source>
        <strain evidence="2">B3-4054</strain>
    </source>
</reference>
<dbReference type="GO" id="GO:0007165">
    <property type="term" value="P:signal transduction"/>
    <property type="evidence" value="ECO:0007669"/>
    <property type="project" value="InterPro"/>
</dbReference>
<dbReference type="InterPro" id="IPR036061">
    <property type="entry name" value="CheW-like_dom_sf"/>
</dbReference>
<dbReference type="GO" id="GO:0005829">
    <property type="term" value="C:cytosol"/>
    <property type="evidence" value="ECO:0007669"/>
    <property type="project" value="TreeGrafter"/>
</dbReference>
<dbReference type="Gene3D" id="2.30.30.40">
    <property type="entry name" value="SH3 Domains"/>
    <property type="match status" value="1"/>
</dbReference>
<sequence length="153" mass="16940">MTNQYLTFTLHDTLYAVPVSHVQEVLEYSTPDQLPCTLDYIEGLISSRGHGIQVVNLCRKFGLVPSPVTKSTRIVVLELKTPSEEDPDHVTIFGAVADSVEEVMEVNMDELEPAPKFGNTISSEFISGVGKKGEEFVILLDVDKIFHEDMLSA</sequence>
<dbReference type="EMBL" id="JADIMS010000009">
    <property type="protein sequence ID" value="MBO8449573.1"/>
    <property type="molecule type" value="Genomic_DNA"/>
</dbReference>
<dbReference type="PROSITE" id="PS50851">
    <property type="entry name" value="CHEW"/>
    <property type="match status" value="1"/>
</dbReference>
<dbReference type="PANTHER" id="PTHR22617">
    <property type="entry name" value="CHEMOTAXIS SENSOR HISTIDINE KINASE-RELATED"/>
    <property type="match status" value="1"/>
</dbReference>
<dbReference type="InterPro" id="IPR002545">
    <property type="entry name" value="CheW-lke_dom"/>
</dbReference>
<dbReference type="GO" id="GO:0006935">
    <property type="term" value="P:chemotaxis"/>
    <property type="evidence" value="ECO:0007669"/>
    <property type="project" value="InterPro"/>
</dbReference>
<dbReference type="Gene3D" id="2.40.50.180">
    <property type="entry name" value="CheA-289, Domain 4"/>
    <property type="match status" value="1"/>
</dbReference>
<dbReference type="Proteomes" id="UP000823616">
    <property type="component" value="Unassembled WGS sequence"/>
</dbReference>
<dbReference type="Pfam" id="PF01584">
    <property type="entry name" value="CheW"/>
    <property type="match status" value="1"/>
</dbReference>
<dbReference type="SUPFAM" id="SSF50341">
    <property type="entry name" value="CheW-like"/>
    <property type="match status" value="1"/>
</dbReference>
<evidence type="ECO:0000259" key="1">
    <source>
        <dbReference type="PROSITE" id="PS50851"/>
    </source>
</evidence>
<dbReference type="AlphaFoldDB" id="A0A9D9EMB7"/>
<dbReference type="PANTHER" id="PTHR22617:SF23">
    <property type="entry name" value="CHEMOTAXIS PROTEIN CHEW"/>
    <property type="match status" value="1"/>
</dbReference>
<name>A0A9D9EMB7_9SPIR</name>
<proteinExistence type="predicted"/>
<evidence type="ECO:0000313" key="3">
    <source>
        <dbReference type="Proteomes" id="UP000823616"/>
    </source>
</evidence>
<dbReference type="InterPro" id="IPR039315">
    <property type="entry name" value="CheW"/>
</dbReference>
<reference evidence="2" key="2">
    <citation type="journal article" date="2021" name="PeerJ">
        <title>Extensive microbial diversity within the chicken gut microbiome revealed by metagenomics and culture.</title>
        <authorList>
            <person name="Gilroy R."/>
            <person name="Ravi A."/>
            <person name="Getino M."/>
            <person name="Pursley I."/>
            <person name="Horton D.L."/>
            <person name="Alikhan N.F."/>
            <person name="Baker D."/>
            <person name="Gharbi K."/>
            <person name="Hall N."/>
            <person name="Watson M."/>
            <person name="Adriaenssens E.M."/>
            <person name="Foster-Nyarko E."/>
            <person name="Jarju S."/>
            <person name="Secka A."/>
            <person name="Antonio M."/>
            <person name="Oren A."/>
            <person name="Chaudhuri R.R."/>
            <person name="La Ragione R."/>
            <person name="Hildebrand F."/>
            <person name="Pallen M.J."/>
        </authorList>
    </citation>
    <scope>NUCLEOTIDE SEQUENCE</scope>
    <source>
        <strain evidence="2">B3-4054</strain>
    </source>
</reference>
<organism evidence="2 3">
    <name type="scientific">Candidatus Avitreponema avistercoris</name>
    <dbReference type="NCBI Taxonomy" id="2840705"/>
    <lineage>
        <taxon>Bacteria</taxon>
        <taxon>Pseudomonadati</taxon>
        <taxon>Spirochaetota</taxon>
        <taxon>Spirochaetia</taxon>
        <taxon>Spirochaetales</taxon>
        <taxon>Candidatus Avitreponema</taxon>
    </lineage>
</organism>
<comment type="caution">
    <text evidence="2">The sequence shown here is derived from an EMBL/GenBank/DDBJ whole genome shotgun (WGS) entry which is preliminary data.</text>
</comment>
<feature type="domain" description="CheW-like" evidence="1">
    <location>
        <begin position="2"/>
        <end position="151"/>
    </location>
</feature>
<protein>
    <submittedName>
        <fullName evidence="2">Chemotaxis protein CheW</fullName>
    </submittedName>
</protein>
<gene>
    <name evidence="2" type="ORF">IAA96_00500</name>
</gene>
<accession>A0A9D9EMB7</accession>